<feature type="transmembrane region" description="Helical" evidence="1">
    <location>
        <begin position="62"/>
        <end position="82"/>
    </location>
</feature>
<evidence type="ECO:0000313" key="4">
    <source>
        <dbReference type="Proteomes" id="UP000327039"/>
    </source>
</evidence>
<keyword evidence="1" id="KW-0812">Transmembrane</keyword>
<dbReference type="AlphaFoldDB" id="A0A5J5IR31"/>
<reference evidence="4" key="1">
    <citation type="submission" date="2019-09" db="EMBL/GenBank/DDBJ databases">
        <title>Mumia zhuanghuii sp. nov. isolated from the intestinal contents of plateau pika (Ochotona curzoniae) in the Qinghai-Tibet plateau of China.</title>
        <authorList>
            <person name="Tian Z."/>
        </authorList>
    </citation>
    <scope>NUCLEOTIDE SEQUENCE [LARGE SCALE GENOMIC DNA]</scope>
    <source>
        <strain evidence="4">DSM 25564</strain>
    </source>
</reference>
<evidence type="ECO:0000256" key="1">
    <source>
        <dbReference type="SAM" id="Phobius"/>
    </source>
</evidence>
<dbReference type="OrthoDB" id="3389322at2"/>
<name>A0A5J5IR31_9MICO</name>
<dbReference type="EMBL" id="VYRZ01000003">
    <property type="protein sequence ID" value="KAA9085110.1"/>
    <property type="molecule type" value="Genomic_DNA"/>
</dbReference>
<keyword evidence="4" id="KW-1185">Reference proteome</keyword>
<evidence type="ECO:0000259" key="2">
    <source>
        <dbReference type="Pfam" id="PF13559"/>
    </source>
</evidence>
<feature type="domain" description="Protein-glutamine gamma-glutamyltransferase-like C-terminal" evidence="2">
    <location>
        <begin position="131"/>
        <end position="199"/>
    </location>
</feature>
<dbReference type="InterPro" id="IPR025403">
    <property type="entry name" value="TgpA-like_C"/>
</dbReference>
<gene>
    <name evidence="3" type="ORF">F6B42_11440</name>
</gene>
<sequence>MRSLAFPVAPDPDEARRWAEEELSKTAYQEAEPTPIDRFARSVAEFLGSIFSGRVPDAAGPWLAVVAIAVIVVLVIVALVIWGRPRLAARSTTPAPLFGESEARSAVELRADAVAAARRDDWDEAIILRVRALARGLAERTIVETEPGATVHRFADAATRAFPSAASDLDEAARSFDDVRYLRRPGSRSAYEHVRDLDERLERSRAEVLA</sequence>
<evidence type="ECO:0000313" key="3">
    <source>
        <dbReference type="EMBL" id="KAA9085110.1"/>
    </source>
</evidence>
<dbReference type="Pfam" id="PF13559">
    <property type="entry name" value="DUF4129"/>
    <property type="match status" value="1"/>
</dbReference>
<keyword evidence="1" id="KW-0472">Membrane</keyword>
<dbReference type="RefSeq" id="WP_150419834.1">
    <property type="nucleotide sequence ID" value="NZ_VYRZ01000003.1"/>
</dbReference>
<proteinExistence type="predicted"/>
<accession>A0A5J5IR31</accession>
<dbReference type="Proteomes" id="UP000327039">
    <property type="component" value="Unassembled WGS sequence"/>
</dbReference>
<protein>
    <submittedName>
        <fullName evidence="3">DUF4129 domain-containing protein</fullName>
    </submittedName>
</protein>
<comment type="caution">
    <text evidence="3">The sequence shown here is derived from an EMBL/GenBank/DDBJ whole genome shotgun (WGS) entry which is preliminary data.</text>
</comment>
<organism evidence="3 4">
    <name type="scientific">Microbacterium radiodurans</name>
    <dbReference type="NCBI Taxonomy" id="661398"/>
    <lineage>
        <taxon>Bacteria</taxon>
        <taxon>Bacillati</taxon>
        <taxon>Actinomycetota</taxon>
        <taxon>Actinomycetes</taxon>
        <taxon>Micrococcales</taxon>
        <taxon>Microbacteriaceae</taxon>
        <taxon>Microbacterium</taxon>
    </lineage>
</organism>
<keyword evidence="1" id="KW-1133">Transmembrane helix</keyword>